<evidence type="ECO:0000256" key="1">
    <source>
        <dbReference type="ARBA" id="ARBA00022723"/>
    </source>
</evidence>
<dbReference type="OrthoDB" id="9992747at2759"/>
<dbReference type="GeneID" id="19272470"/>
<evidence type="ECO:0000256" key="4">
    <source>
        <dbReference type="PROSITE-ProRule" id="PRU00742"/>
    </source>
</evidence>
<dbReference type="Gene3D" id="3.40.800.10">
    <property type="entry name" value="Ureohydrolase domain"/>
    <property type="match status" value="1"/>
</dbReference>
<evidence type="ECO:0008006" key="7">
    <source>
        <dbReference type="Google" id="ProtNLM"/>
    </source>
</evidence>
<evidence type="ECO:0000256" key="3">
    <source>
        <dbReference type="ARBA" id="ARBA00023211"/>
    </source>
</evidence>
<keyword evidence="6" id="KW-1185">Reference proteome</keyword>
<dbReference type="PANTHER" id="PTHR43782">
    <property type="entry name" value="ARGINASE"/>
    <property type="match status" value="1"/>
</dbReference>
<organism evidence="5 6">
    <name type="scientific">Pestalotiopsis fici (strain W106-1 / CGMCC3.15140)</name>
    <dbReference type="NCBI Taxonomy" id="1229662"/>
    <lineage>
        <taxon>Eukaryota</taxon>
        <taxon>Fungi</taxon>
        <taxon>Dikarya</taxon>
        <taxon>Ascomycota</taxon>
        <taxon>Pezizomycotina</taxon>
        <taxon>Sordariomycetes</taxon>
        <taxon>Xylariomycetidae</taxon>
        <taxon>Amphisphaeriales</taxon>
        <taxon>Sporocadaceae</taxon>
        <taxon>Pestalotiopsis</taxon>
    </lineage>
</organism>
<sequence length="327" mass="35574">MAESPAIVITYVPADCGSIFPGKSKASQAFRDADIVTKLRRAGYQSISEYQALESPATYKASSLGSNGVRNEDLNVQVCKDVQRSLVQTLALTGDASLPPFQLILGGECGMSPGVLSAFWQHSTQGDLHKRVGFLYIDADTDLASPDDLNNTGIFAGMNMTNLIRSKGALKSMQQFARPSGEALCDASNTVLFGINMSSPGNKPEHLGYLLDHGYRVISSSSVARQPIEQAMAALRFLEERVDIIVVHLDVDSIDPRMFPLANVPNHTGVEFHQMMQALRVILYSEKVGALVVAEVNPNHDPGLDMTERLTDSIVDILTERRAPRRG</sequence>
<reference evidence="6" key="1">
    <citation type="journal article" date="2015" name="BMC Genomics">
        <title>Genomic and transcriptomic analysis of the endophytic fungus Pestalotiopsis fici reveals its lifestyle and high potential for synthesis of natural products.</title>
        <authorList>
            <person name="Wang X."/>
            <person name="Zhang X."/>
            <person name="Liu L."/>
            <person name="Xiang M."/>
            <person name="Wang W."/>
            <person name="Sun X."/>
            <person name="Che Y."/>
            <person name="Guo L."/>
            <person name="Liu G."/>
            <person name="Guo L."/>
            <person name="Wang C."/>
            <person name="Yin W.B."/>
            <person name="Stadler M."/>
            <person name="Zhang X."/>
            <person name="Liu X."/>
        </authorList>
    </citation>
    <scope>NUCLEOTIDE SEQUENCE [LARGE SCALE GENOMIC DNA]</scope>
    <source>
        <strain evidence="6">W106-1 / CGMCC3.15140</strain>
    </source>
</reference>
<evidence type="ECO:0000313" key="5">
    <source>
        <dbReference type="EMBL" id="ETS79928.1"/>
    </source>
</evidence>
<protein>
    <recommendedName>
        <fullName evidence="7">Arginase</fullName>
    </recommendedName>
</protein>
<dbReference type="InterPro" id="IPR006035">
    <property type="entry name" value="Ureohydrolase"/>
</dbReference>
<keyword evidence="3" id="KW-0464">Manganese</keyword>
<dbReference type="InterPro" id="IPR023696">
    <property type="entry name" value="Ureohydrolase_dom_sf"/>
</dbReference>
<dbReference type="STRING" id="1229662.W3X1C5"/>
<dbReference type="Pfam" id="PF00491">
    <property type="entry name" value="Arginase"/>
    <property type="match status" value="1"/>
</dbReference>
<dbReference type="RefSeq" id="XP_007834229.1">
    <property type="nucleotide sequence ID" value="XM_007836038.1"/>
</dbReference>
<dbReference type="AlphaFoldDB" id="W3X1C5"/>
<proteinExistence type="inferred from homology"/>
<dbReference type="GO" id="GO:0030145">
    <property type="term" value="F:manganese ion binding"/>
    <property type="evidence" value="ECO:0007669"/>
    <property type="project" value="TreeGrafter"/>
</dbReference>
<gene>
    <name evidence="5" type="ORF">PFICI_07457</name>
</gene>
<dbReference type="PIRSF" id="PIRSF036979">
    <property type="entry name" value="Arginase"/>
    <property type="match status" value="1"/>
</dbReference>
<dbReference type="GO" id="GO:0004053">
    <property type="term" value="F:arginase activity"/>
    <property type="evidence" value="ECO:0007669"/>
    <property type="project" value="TreeGrafter"/>
</dbReference>
<evidence type="ECO:0000313" key="6">
    <source>
        <dbReference type="Proteomes" id="UP000030651"/>
    </source>
</evidence>
<dbReference type="Proteomes" id="UP000030651">
    <property type="component" value="Unassembled WGS sequence"/>
</dbReference>
<dbReference type="PROSITE" id="PS51409">
    <property type="entry name" value="ARGINASE_2"/>
    <property type="match status" value="1"/>
</dbReference>
<dbReference type="EMBL" id="KI912113">
    <property type="protein sequence ID" value="ETS79928.1"/>
    <property type="molecule type" value="Genomic_DNA"/>
</dbReference>
<dbReference type="GO" id="GO:0005737">
    <property type="term" value="C:cytoplasm"/>
    <property type="evidence" value="ECO:0007669"/>
    <property type="project" value="TreeGrafter"/>
</dbReference>
<keyword evidence="1" id="KW-0479">Metal-binding</keyword>
<dbReference type="InParanoid" id="W3X1C5"/>
<dbReference type="HOGENOM" id="CLU_888765_0_0_1"/>
<keyword evidence="2" id="KW-0378">Hydrolase</keyword>
<evidence type="ECO:0000256" key="2">
    <source>
        <dbReference type="ARBA" id="ARBA00022801"/>
    </source>
</evidence>
<dbReference type="OMA" id="GECCMLP"/>
<comment type="similarity">
    <text evidence="4">Belongs to the arginase family.</text>
</comment>
<dbReference type="KEGG" id="pfy:PFICI_07457"/>
<dbReference type="eggNOG" id="ENOG502SR30">
    <property type="taxonomic scope" value="Eukaryota"/>
</dbReference>
<dbReference type="PANTHER" id="PTHR43782:SF3">
    <property type="entry name" value="ARGINASE"/>
    <property type="match status" value="1"/>
</dbReference>
<dbReference type="SUPFAM" id="SSF52768">
    <property type="entry name" value="Arginase/deacetylase"/>
    <property type="match status" value="1"/>
</dbReference>
<name>W3X1C5_PESFW</name>
<accession>W3X1C5</accession>